<dbReference type="RefSeq" id="WP_230303328.1">
    <property type="nucleotide sequence ID" value="NZ_CAKKMG010000076.1"/>
</dbReference>
<keyword evidence="2" id="KW-0808">Transferase</keyword>
<proteinExistence type="predicted"/>
<dbReference type="PANTHER" id="PTHR43591">
    <property type="entry name" value="METHYLTRANSFERASE"/>
    <property type="match status" value="1"/>
</dbReference>
<name>A0A9W4L4X6_9BACI</name>
<comment type="caution">
    <text evidence="2">The sequence shown here is derived from an EMBL/GenBank/DDBJ whole genome shotgun (WGS) entry which is preliminary data.</text>
</comment>
<dbReference type="Pfam" id="PF08241">
    <property type="entry name" value="Methyltransf_11"/>
    <property type="match status" value="1"/>
</dbReference>
<evidence type="ECO:0000313" key="3">
    <source>
        <dbReference type="Proteomes" id="UP000789326"/>
    </source>
</evidence>
<protein>
    <submittedName>
        <fullName evidence="2">Methyltransferase YrhH</fullName>
        <ecNumber evidence="2">2.1.1.-</ecNumber>
    </submittedName>
</protein>
<dbReference type="InterPro" id="IPR029063">
    <property type="entry name" value="SAM-dependent_MTases_sf"/>
</dbReference>
<dbReference type="InterPro" id="IPR013216">
    <property type="entry name" value="Methyltransf_11"/>
</dbReference>
<dbReference type="GO" id="GO:0032259">
    <property type="term" value="P:methylation"/>
    <property type="evidence" value="ECO:0007669"/>
    <property type="project" value="UniProtKB-KW"/>
</dbReference>
<dbReference type="Proteomes" id="UP000789326">
    <property type="component" value="Unassembled WGS sequence"/>
</dbReference>
<feature type="domain" description="Methyltransferase type 11" evidence="1">
    <location>
        <begin position="49"/>
        <end position="147"/>
    </location>
</feature>
<evidence type="ECO:0000313" key="2">
    <source>
        <dbReference type="EMBL" id="CAH0282682.1"/>
    </source>
</evidence>
<sequence>MFQKWIGSQLKNPKGPLSKWVGRYMEKGNHAINDWTISLLNSNGNDTILEVGIGNGSTLSRLAQRNILGKNYGVDISEEMVKVAMRKNRKHLNAGVVDIQVSDIESLPFKNDFFDKVFTVHTIYFWDDIGRGLSEAYRVLKPNGRLLLSIMDKSKMELMERTTDFKLYSIKEIESNLMQRGFKDIRIHLRAGFCCLEAKKIGS</sequence>
<organism evidence="2 3">
    <name type="scientific">Peribacillus simplex</name>
    <dbReference type="NCBI Taxonomy" id="1478"/>
    <lineage>
        <taxon>Bacteria</taxon>
        <taxon>Bacillati</taxon>
        <taxon>Bacillota</taxon>
        <taxon>Bacilli</taxon>
        <taxon>Bacillales</taxon>
        <taxon>Bacillaceae</taxon>
        <taxon>Peribacillus</taxon>
    </lineage>
</organism>
<keyword evidence="2" id="KW-0489">Methyltransferase</keyword>
<evidence type="ECO:0000259" key="1">
    <source>
        <dbReference type="Pfam" id="PF08241"/>
    </source>
</evidence>
<dbReference type="GO" id="GO:0008757">
    <property type="term" value="F:S-adenosylmethionine-dependent methyltransferase activity"/>
    <property type="evidence" value="ECO:0007669"/>
    <property type="project" value="InterPro"/>
</dbReference>
<dbReference type="CDD" id="cd02440">
    <property type="entry name" value="AdoMet_MTases"/>
    <property type="match status" value="1"/>
</dbReference>
<accession>A0A9W4L4X6</accession>
<dbReference type="SUPFAM" id="SSF53335">
    <property type="entry name" value="S-adenosyl-L-methionine-dependent methyltransferases"/>
    <property type="match status" value="1"/>
</dbReference>
<dbReference type="EMBL" id="CAKKMG010000076">
    <property type="protein sequence ID" value="CAH0282682.1"/>
    <property type="molecule type" value="Genomic_DNA"/>
</dbReference>
<gene>
    <name evidence="2" type="primary">yrhH</name>
    <name evidence="2" type="ORF">SRABI133_03998</name>
</gene>
<reference evidence="2" key="1">
    <citation type="submission" date="2021-11" db="EMBL/GenBank/DDBJ databases">
        <authorList>
            <person name="Bulgarelli D."/>
        </authorList>
    </citation>
    <scope>NUCLEOTIDE SEQUENCE</scope>
    <source>
        <strain evidence="2">Bi133</strain>
    </source>
</reference>
<dbReference type="AlphaFoldDB" id="A0A9W4L4X6"/>
<dbReference type="Gene3D" id="3.40.50.150">
    <property type="entry name" value="Vaccinia Virus protein VP39"/>
    <property type="match status" value="1"/>
</dbReference>
<dbReference type="EC" id="2.1.1.-" evidence="2"/>